<reference evidence="8 9" key="2">
    <citation type="submission" date="2025-04" db="UniProtKB">
        <authorList>
            <consortium name="RefSeq"/>
        </authorList>
    </citation>
    <scope>IDENTIFICATION</scope>
    <source>
        <tissue evidence="8 9">Whole body</tissue>
    </source>
</reference>
<evidence type="ECO:0000313" key="8">
    <source>
        <dbReference type="RefSeq" id="XP_025404911.1"/>
    </source>
</evidence>
<feature type="compositionally biased region" description="Polar residues" evidence="4">
    <location>
        <begin position="91"/>
        <end position="106"/>
    </location>
</feature>
<organism evidence="6">
    <name type="scientific">Sipha flava</name>
    <name type="common">yellow sugarcane aphid</name>
    <dbReference type="NCBI Taxonomy" id="143950"/>
    <lineage>
        <taxon>Eukaryota</taxon>
        <taxon>Metazoa</taxon>
        <taxon>Ecdysozoa</taxon>
        <taxon>Arthropoda</taxon>
        <taxon>Hexapoda</taxon>
        <taxon>Insecta</taxon>
        <taxon>Pterygota</taxon>
        <taxon>Neoptera</taxon>
        <taxon>Paraneoptera</taxon>
        <taxon>Hemiptera</taxon>
        <taxon>Sternorrhyncha</taxon>
        <taxon>Aphidomorpha</taxon>
        <taxon>Aphidoidea</taxon>
        <taxon>Aphididae</taxon>
        <taxon>Sipha</taxon>
    </lineage>
</organism>
<dbReference type="RefSeq" id="XP_025404911.1">
    <property type="nucleotide sequence ID" value="XM_025549126.1"/>
</dbReference>
<feature type="region of interest" description="Disordered" evidence="4">
    <location>
        <begin position="144"/>
        <end position="209"/>
    </location>
</feature>
<dbReference type="InterPro" id="IPR017984">
    <property type="entry name" value="Chromo_dom_subgr"/>
</dbReference>
<feature type="region of interest" description="Disordered" evidence="4">
    <location>
        <begin position="79"/>
        <end position="121"/>
    </location>
</feature>
<dbReference type="CDD" id="cd00034">
    <property type="entry name" value="CSD"/>
    <property type="match status" value="1"/>
</dbReference>
<name>A0A2S2QII2_9HEMI</name>
<dbReference type="Pfam" id="PF00385">
    <property type="entry name" value="Chromo"/>
    <property type="match status" value="1"/>
</dbReference>
<evidence type="ECO:0000256" key="4">
    <source>
        <dbReference type="SAM" id="MobiDB-lite"/>
    </source>
</evidence>
<dbReference type="Proteomes" id="UP000694846">
    <property type="component" value="Unplaced"/>
</dbReference>
<dbReference type="CDD" id="cd18631">
    <property type="entry name" value="CD_HP1_like"/>
    <property type="match status" value="1"/>
</dbReference>
<feature type="compositionally biased region" description="Basic and acidic residues" evidence="4">
    <location>
        <begin position="144"/>
        <end position="171"/>
    </location>
</feature>
<dbReference type="Pfam" id="PF01393">
    <property type="entry name" value="Chromo_shadow"/>
    <property type="match status" value="1"/>
</dbReference>
<feature type="region of interest" description="Disordered" evidence="4">
    <location>
        <begin position="1"/>
        <end position="26"/>
    </location>
</feature>
<dbReference type="Gene3D" id="2.40.50.40">
    <property type="match status" value="2"/>
</dbReference>
<dbReference type="PANTHER" id="PTHR22812">
    <property type="entry name" value="CHROMOBOX PROTEIN"/>
    <property type="match status" value="1"/>
</dbReference>
<gene>
    <name evidence="8 9" type="primary">LOC112679352</name>
    <name evidence="6" type="ORF">g.158428</name>
</gene>
<dbReference type="InterPro" id="IPR051219">
    <property type="entry name" value="Heterochromatin_chromo-domain"/>
</dbReference>
<feature type="compositionally biased region" description="Basic and acidic residues" evidence="4">
    <location>
        <begin position="107"/>
        <end position="121"/>
    </location>
</feature>
<dbReference type="PROSITE" id="PS50013">
    <property type="entry name" value="CHROMO_2"/>
    <property type="match status" value="2"/>
</dbReference>
<dbReference type="InterPro" id="IPR008251">
    <property type="entry name" value="Chromo_shadow_dom"/>
</dbReference>
<comment type="subcellular location">
    <subcellularLocation>
        <location evidence="1">Nucleus</location>
    </subcellularLocation>
</comment>
<keyword evidence="3" id="KW-0539">Nucleus</keyword>
<keyword evidence="2" id="KW-0677">Repeat</keyword>
<dbReference type="InterPro" id="IPR023780">
    <property type="entry name" value="Chromo_domain"/>
</dbReference>
<proteinExistence type="predicted"/>
<dbReference type="SMART" id="SM00298">
    <property type="entry name" value="CHROMO"/>
    <property type="match status" value="2"/>
</dbReference>
<feature type="compositionally biased region" description="Acidic residues" evidence="4">
    <location>
        <begin position="172"/>
        <end position="192"/>
    </location>
</feature>
<evidence type="ECO:0000256" key="1">
    <source>
        <dbReference type="ARBA" id="ARBA00004123"/>
    </source>
</evidence>
<dbReference type="GO" id="GO:0005634">
    <property type="term" value="C:nucleus"/>
    <property type="evidence" value="ECO:0007669"/>
    <property type="project" value="UniProtKB-SubCell"/>
</dbReference>
<evidence type="ECO:0000313" key="7">
    <source>
        <dbReference type="Proteomes" id="UP000694846"/>
    </source>
</evidence>
<evidence type="ECO:0000313" key="9">
    <source>
        <dbReference type="RefSeq" id="XP_025404913.1"/>
    </source>
</evidence>
<dbReference type="FunFam" id="2.40.50.40:FF:000031">
    <property type="entry name" value="Heterochromatin protein 1"/>
    <property type="match status" value="1"/>
</dbReference>
<dbReference type="InterPro" id="IPR016197">
    <property type="entry name" value="Chromo-like_dom_sf"/>
</dbReference>
<accession>A0A2S2QII2</accession>
<dbReference type="PROSITE" id="PS00598">
    <property type="entry name" value="CHROMO_1"/>
    <property type="match status" value="1"/>
</dbReference>
<dbReference type="RefSeq" id="XP_025404913.1">
    <property type="nucleotide sequence ID" value="XM_025549128.1"/>
</dbReference>
<dbReference type="InterPro" id="IPR023779">
    <property type="entry name" value="Chromodomain_CS"/>
</dbReference>
<dbReference type="SUPFAM" id="SSF54160">
    <property type="entry name" value="Chromo domain-like"/>
    <property type="match status" value="2"/>
</dbReference>
<dbReference type="SMART" id="SM00300">
    <property type="entry name" value="ChSh"/>
    <property type="match status" value="1"/>
</dbReference>
<reference evidence="6" key="1">
    <citation type="submission" date="2018-04" db="EMBL/GenBank/DDBJ databases">
        <title>Transcriptome assembly of Sipha flava.</title>
        <authorList>
            <person name="Scully E.D."/>
            <person name="Geib S.M."/>
            <person name="Palmer N.A."/>
            <person name="Koch K."/>
            <person name="Bradshaw J."/>
            <person name="Heng-Moss T."/>
            <person name="Sarath G."/>
        </authorList>
    </citation>
    <scope>NUCLEOTIDE SEQUENCE</scope>
</reference>
<dbReference type="PRINTS" id="PR00504">
    <property type="entry name" value="CHROMODOMAIN"/>
</dbReference>
<evidence type="ECO:0000259" key="5">
    <source>
        <dbReference type="PROSITE" id="PS50013"/>
    </source>
</evidence>
<feature type="domain" description="Chromo" evidence="5">
    <location>
        <begin position="26"/>
        <end position="84"/>
    </location>
</feature>
<evidence type="ECO:0000313" key="6">
    <source>
        <dbReference type="EMBL" id="MBY77503.1"/>
    </source>
</evidence>
<dbReference type="GeneID" id="112679352"/>
<dbReference type="OrthoDB" id="273092at2759"/>
<protein>
    <submittedName>
        <fullName evidence="8 9">Chromobox protein homolog 5-like isoform X2</fullName>
    </submittedName>
    <submittedName>
        <fullName evidence="6">Heterochromatin protein 1</fullName>
    </submittedName>
</protein>
<dbReference type="AlphaFoldDB" id="A0A2S2QII2"/>
<dbReference type="EMBL" id="GGMS01008300">
    <property type="protein sequence ID" value="MBY77503.1"/>
    <property type="molecule type" value="Transcribed_RNA"/>
</dbReference>
<dbReference type="InterPro" id="IPR000953">
    <property type="entry name" value="Chromo/chromo_shadow_dom"/>
</dbReference>
<evidence type="ECO:0000256" key="2">
    <source>
        <dbReference type="ARBA" id="ARBA00022737"/>
    </source>
</evidence>
<sequence>MKESANAINVQEPGSSSGAEEQEEEYSVEKILNKRVKNGKSEYYLKWKNYSDEDNTWEPEENLDCEELIREYEEQARLEKEEKRKKRKRTSSNSTIISCASLSDASTSKDRKRDTTPKRKVAAVDKIDKVDKFDKVDKVDKADKIDKADKVDKANKLGKTHKSDKSDKADASDDSAVDEDDAKSDDDDDETESLYTGGEIDPTKVPEKIIGATDSSGQLMFLLKWKDIEEADLIPAKHANEMCPQIVIKFYEERLTWHAPETKNGI</sequence>
<feature type="domain" description="Chromo" evidence="5">
    <location>
        <begin position="204"/>
        <end position="262"/>
    </location>
</feature>
<dbReference type="GO" id="GO:0000792">
    <property type="term" value="C:heterochromatin"/>
    <property type="evidence" value="ECO:0007669"/>
    <property type="project" value="UniProtKB-ARBA"/>
</dbReference>
<keyword evidence="7" id="KW-1185">Reference proteome</keyword>
<evidence type="ECO:0000256" key="3">
    <source>
        <dbReference type="ARBA" id="ARBA00023242"/>
    </source>
</evidence>